<dbReference type="NCBIfam" id="TIGR02001">
    <property type="entry name" value="gcw_chp"/>
    <property type="match status" value="1"/>
</dbReference>
<feature type="signal peptide" evidence="1">
    <location>
        <begin position="1"/>
        <end position="29"/>
    </location>
</feature>
<dbReference type="InterPro" id="IPR010239">
    <property type="entry name" value="CHP02001"/>
</dbReference>
<organism evidence="2 3">
    <name type="scientific">Aquirhabdus parva</name>
    <dbReference type="NCBI Taxonomy" id="2283318"/>
    <lineage>
        <taxon>Bacteria</taxon>
        <taxon>Pseudomonadati</taxon>
        <taxon>Pseudomonadota</taxon>
        <taxon>Gammaproteobacteria</taxon>
        <taxon>Moraxellales</taxon>
        <taxon>Moraxellaceae</taxon>
        <taxon>Aquirhabdus</taxon>
    </lineage>
</organism>
<evidence type="ECO:0000256" key="1">
    <source>
        <dbReference type="SAM" id="SignalP"/>
    </source>
</evidence>
<proteinExistence type="predicted"/>
<reference evidence="2 3" key="1">
    <citation type="submission" date="2018-07" db="EMBL/GenBank/DDBJ databases">
        <title>Genome sequencing of Moraxellaceae gen. HYN0046.</title>
        <authorList>
            <person name="Kim M."/>
            <person name="Yi H."/>
        </authorList>
    </citation>
    <scope>NUCLEOTIDE SEQUENCE [LARGE SCALE GENOMIC DNA]</scope>
    <source>
        <strain evidence="2 3">HYN0046</strain>
    </source>
</reference>
<evidence type="ECO:0000313" key="2">
    <source>
        <dbReference type="EMBL" id="AXI01829.1"/>
    </source>
</evidence>
<dbReference type="OrthoDB" id="9793561at2"/>
<name>A0A345P3H0_9GAMM</name>
<feature type="chain" id="PRO_5016608340" description="Transporter" evidence="1">
    <location>
        <begin position="30"/>
        <end position="299"/>
    </location>
</feature>
<dbReference type="RefSeq" id="WP_114897939.1">
    <property type="nucleotide sequence ID" value="NZ_CP031222.1"/>
</dbReference>
<sequence length="299" mass="31735">MKVANVKSAALKALVSSMILVGGVSLVHAEDANPDTVLAGTPYEGTLTGNINVVSKYILRGITQTYGPKLADGSKGTDGPEMDSPALQGGLDYVLKNGLYVGYWFSTLGYSYADLNPDHTGKHSQNSTESDIYGGYTGTFGNSGIGYTVGGTVYVYTPGWASTGYETKLGLSYGEVSVTAQTLLNDVTFGNTGDTYYLATWTHALPKDFTFTGQVGLYTYGKKGDYINSTKADKPGFNPAYPDGNPDAKTFAFRHVTLGLSHPLPIKGGTWGLQYIVGGDNRFGVKQDNQIVGSLGLTF</sequence>
<keyword evidence="1" id="KW-0732">Signal</keyword>
<keyword evidence="3" id="KW-1185">Reference proteome</keyword>
<evidence type="ECO:0008006" key="4">
    <source>
        <dbReference type="Google" id="ProtNLM"/>
    </source>
</evidence>
<evidence type="ECO:0000313" key="3">
    <source>
        <dbReference type="Proteomes" id="UP000253940"/>
    </source>
</evidence>
<accession>A0A345P3H0</accession>
<dbReference type="EMBL" id="CP031222">
    <property type="protein sequence ID" value="AXI01829.1"/>
    <property type="molecule type" value="Genomic_DNA"/>
</dbReference>
<dbReference type="Proteomes" id="UP000253940">
    <property type="component" value="Chromosome"/>
</dbReference>
<dbReference type="KEGG" id="mbah:HYN46_02415"/>
<dbReference type="AlphaFoldDB" id="A0A345P3H0"/>
<protein>
    <recommendedName>
        <fullName evidence="4">Transporter</fullName>
    </recommendedName>
</protein>
<dbReference type="Pfam" id="PF09694">
    <property type="entry name" value="Gcw_chp"/>
    <property type="match status" value="1"/>
</dbReference>
<gene>
    <name evidence="2" type="ORF">HYN46_02415</name>
</gene>